<proteinExistence type="predicted"/>
<organism evidence="1">
    <name type="scientific">Arundo donax</name>
    <name type="common">Giant reed</name>
    <name type="synonym">Donax arundinaceus</name>
    <dbReference type="NCBI Taxonomy" id="35708"/>
    <lineage>
        <taxon>Eukaryota</taxon>
        <taxon>Viridiplantae</taxon>
        <taxon>Streptophyta</taxon>
        <taxon>Embryophyta</taxon>
        <taxon>Tracheophyta</taxon>
        <taxon>Spermatophyta</taxon>
        <taxon>Magnoliopsida</taxon>
        <taxon>Liliopsida</taxon>
        <taxon>Poales</taxon>
        <taxon>Poaceae</taxon>
        <taxon>PACMAD clade</taxon>
        <taxon>Arundinoideae</taxon>
        <taxon>Arundineae</taxon>
        <taxon>Arundo</taxon>
    </lineage>
</organism>
<name>A0A0A9DFB4_ARUDO</name>
<dbReference type="AlphaFoldDB" id="A0A0A9DFB4"/>
<reference evidence="1" key="1">
    <citation type="submission" date="2014-09" db="EMBL/GenBank/DDBJ databases">
        <authorList>
            <person name="Magalhaes I.L.F."/>
            <person name="Oliveira U."/>
            <person name="Santos F.R."/>
            <person name="Vidigal T.H.D.A."/>
            <person name="Brescovit A.D."/>
            <person name="Santos A.J."/>
        </authorList>
    </citation>
    <scope>NUCLEOTIDE SEQUENCE</scope>
    <source>
        <tissue evidence="1">Shoot tissue taken approximately 20 cm above the soil surface</tissue>
    </source>
</reference>
<accession>A0A0A9DFB4</accession>
<dbReference type="EMBL" id="GBRH01215453">
    <property type="protein sequence ID" value="JAD82442.1"/>
    <property type="molecule type" value="Transcribed_RNA"/>
</dbReference>
<sequence>MVTAFMTHYIRLVSSLSNRSRSQGHLSLTNGSRSQGHLLAVVGEKYRLFALLLEHSIEQG</sequence>
<evidence type="ECO:0000313" key="1">
    <source>
        <dbReference type="EMBL" id="JAD82442.1"/>
    </source>
</evidence>
<protein>
    <submittedName>
        <fullName evidence="1">Uncharacterized protein</fullName>
    </submittedName>
</protein>
<reference evidence="1" key="2">
    <citation type="journal article" date="2015" name="Data Brief">
        <title>Shoot transcriptome of the giant reed, Arundo donax.</title>
        <authorList>
            <person name="Barrero R.A."/>
            <person name="Guerrero F.D."/>
            <person name="Moolhuijzen P."/>
            <person name="Goolsby J.A."/>
            <person name="Tidwell J."/>
            <person name="Bellgard S.E."/>
            <person name="Bellgard M.I."/>
        </authorList>
    </citation>
    <scope>NUCLEOTIDE SEQUENCE</scope>
    <source>
        <tissue evidence="1">Shoot tissue taken approximately 20 cm above the soil surface</tissue>
    </source>
</reference>